<feature type="domain" description="SPOR" evidence="2">
    <location>
        <begin position="231"/>
        <end position="309"/>
    </location>
</feature>
<dbReference type="RefSeq" id="WP_380739261.1">
    <property type="nucleotide sequence ID" value="NZ_JBHTJP010000035.1"/>
</dbReference>
<feature type="coiled-coil region" evidence="1">
    <location>
        <begin position="191"/>
        <end position="267"/>
    </location>
</feature>
<dbReference type="InterPro" id="IPR040495">
    <property type="entry name" value="HU-CCDC81_bac_1"/>
</dbReference>
<comment type="caution">
    <text evidence="3">The sequence shown here is derived from an EMBL/GenBank/DDBJ whole genome shotgun (WGS) entry which is preliminary data.</text>
</comment>
<name>A0ABW3IGF3_9FLAO</name>
<dbReference type="PROSITE" id="PS51724">
    <property type="entry name" value="SPOR"/>
    <property type="match status" value="1"/>
</dbReference>
<sequence length="309" mass="34505">MAVENYIHDLLYRYECVILPGFGAFITQQHSAQIHSATNQFYPPKKTVSFNRQLVNNDGLLANYIMEAEKTGYENAIFKINSFVQELNTVLKENKTVSFGPVGSLRLTEDDKLQFEPSSNNDYLTEAFGLSSVASSEITRETYKKQAIALEEKAPVAFTPEKRASNWLKYAAVGLLAIGLSGAAGLNFYSNQVNEHNIAEQQKAASQLENQIQQATFVIDNPLPAVTLKVSKQTGKYHIVAGAFRMQENAEKKVQQLKAEGHKAREIGANRFGLHQVVYSSYEDRLEALRALREVKTANPGAWLLVQEL</sequence>
<accession>A0ABW3IGF3</accession>
<protein>
    <submittedName>
        <fullName evidence="3">SPOR domain-containing protein</fullName>
    </submittedName>
</protein>
<dbReference type="Pfam" id="PF05036">
    <property type="entry name" value="SPOR"/>
    <property type="match status" value="1"/>
</dbReference>
<dbReference type="EMBL" id="JBHTJP010000035">
    <property type="protein sequence ID" value="MFD0977187.1"/>
    <property type="molecule type" value="Genomic_DNA"/>
</dbReference>
<evidence type="ECO:0000256" key="1">
    <source>
        <dbReference type="SAM" id="Coils"/>
    </source>
</evidence>
<dbReference type="Pfam" id="PF18175">
    <property type="entry name" value="HU-CCDC81_bac_2"/>
    <property type="match status" value="1"/>
</dbReference>
<evidence type="ECO:0000313" key="3">
    <source>
        <dbReference type="EMBL" id="MFD0977187.1"/>
    </source>
</evidence>
<proteinExistence type="predicted"/>
<evidence type="ECO:0000313" key="4">
    <source>
        <dbReference type="Proteomes" id="UP001597100"/>
    </source>
</evidence>
<keyword evidence="1" id="KW-0175">Coiled coil</keyword>
<reference evidence="4" key="1">
    <citation type="journal article" date="2019" name="Int. J. Syst. Evol. Microbiol.">
        <title>The Global Catalogue of Microorganisms (GCM) 10K type strain sequencing project: providing services to taxonomists for standard genome sequencing and annotation.</title>
        <authorList>
            <consortium name="The Broad Institute Genomics Platform"/>
            <consortium name="The Broad Institute Genome Sequencing Center for Infectious Disease"/>
            <person name="Wu L."/>
            <person name="Ma J."/>
        </authorList>
    </citation>
    <scope>NUCLEOTIDE SEQUENCE [LARGE SCALE GENOMIC DNA]</scope>
    <source>
        <strain evidence="4">CCUG 60898</strain>
    </source>
</reference>
<dbReference type="SUPFAM" id="SSF110997">
    <property type="entry name" value="Sporulation related repeat"/>
    <property type="match status" value="1"/>
</dbReference>
<gene>
    <name evidence="3" type="ORF">ACFQ1G_10325</name>
</gene>
<dbReference type="InterPro" id="IPR007730">
    <property type="entry name" value="SPOR-like_dom"/>
</dbReference>
<dbReference type="InterPro" id="IPR036680">
    <property type="entry name" value="SPOR-like_sf"/>
</dbReference>
<dbReference type="Pfam" id="PF18174">
    <property type="entry name" value="HU-CCDC81_bac_1"/>
    <property type="match status" value="1"/>
</dbReference>
<keyword evidence="4" id="KW-1185">Reference proteome</keyword>
<organism evidence="3 4">
    <name type="scientific">Salinimicrobium gaetbulicola</name>
    <dbReference type="NCBI Taxonomy" id="999702"/>
    <lineage>
        <taxon>Bacteria</taxon>
        <taxon>Pseudomonadati</taxon>
        <taxon>Bacteroidota</taxon>
        <taxon>Flavobacteriia</taxon>
        <taxon>Flavobacteriales</taxon>
        <taxon>Flavobacteriaceae</taxon>
        <taxon>Salinimicrobium</taxon>
    </lineage>
</organism>
<dbReference type="Proteomes" id="UP001597100">
    <property type="component" value="Unassembled WGS sequence"/>
</dbReference>
<dbReference type="Gene3D" id="3.30.70.1070">
    <property type="entry name" value="Sporulation related repeat"/>
    <property type="match status" value="1"/>
</dbReference>
<evidence type="ECO:0000259" key="2">
    <source>
        <dbReference type="PROSITE" id="PS51724"/>
    </source>
</evidence>
<dbReference type="InterPro" id="IPR041268">
    <property type="entry name" value="HU-CCDC81_bac_2"/>
</dbReference>